<organism evidence="1">
    <name type="scientific">Arundo donax</name>
    <name type="common">Giant reed</name>
    <name type="synonym">Donax arundinaceus</name>
    <dbReference type="NCBI Taxonomy" id="35708"/>
    <lineage>
        <taxon>Eukaryota</taxon>
        <taxon>Viridiplantae</taxon>
        <taxon>Streptophyta</taxon>
        <taxon>Embryophyta</taxon>
        <taxon>Tracheophyta</taxon>
        <taxon>Spermatophyta</taxon>
        <taxon>Magnoliopsida</taxon>
        <taxon>Liliopsida</taxon>
        <taxon>Poales</taxon>
        <taxon>Poaceae</taxon>
        <taxon>PACMAD clade</taxon>
        <taxon>Arundinoideae</taxon>
        <taxon>Arundineae</taxon>
        <taxon>Arundo</taxon>
    </lineage>
</organism>
<sequence>MLLQLQQWCQNLVWNLTMKIEHTSSTIGMLDMWALVFVRVHQTNQLKTSQGQEPLYAREKVFVRTRKELKKLKGHDQKQE</sequence>
<reference evidence="1" key="2">
    <citation type="journal article" date="2015" name="Data Brief">
        <title>Shoot transcriptome of the giant reed, Arundo donax.</title>
        <authorList>
            <person name="Barrero R.A."/>
            <person name="Guerrero F.D."/>
            <person name="Moolhuijzen P."/>
            <person name="Goolsby J.A."/>
            <person name="Tidwell J."/>
            <person name="Bellgard S.E."/>
            <person name="Bellgard M.I."/>
        </authorList>
    </citation>
    <scope>NUCLEOTIDE SEQUENCE</scope>
    <source>
        <tissue evidence="1">Shoot tissue taken approximately 20 cm above the soil surface</tissue>
    </source>
</reference>
<protein>
    <submittedName>
        <fullName evidence="1">Uncharacterized protein</fullName>
    </submittedName>
</protein>
<name>A0A0A9GCV4_ARUDO</name>
<evidence type="ECO:0000313" key="1">
    <source>
        <dbReference type="EMBL" id="JAE22905.1"/>
    </source>
</evidence>
<dbReference type="EMBL" id="GBRH01174991">
    <property type="protein sequence ID" value="JAE22905.1"/>
    <property type="molecule type" value="Transcribed_RNA"/>
</dbReference>
<dbReference type="AlphaFoldDB" id="A0A0A9GCV4"/>
<accession>A0A0A9GCV4</accession>
<proteinExistence type="predicted"/>
<reference evidence="1" key="1">
    <citation type="submission" date="2014-09" db="EMBL/GenBank/DDBJ databases">
        <authorList>
            <person name="Magalhaes I.L.F."/>
            <person name="Oliveira U."/>
            <person name="Santos F.R."/>
            <person name="Vidigal T.H.D.A."/>
            <person name="Brescovit A.D."/>
            <person name="Santos A.J."/>
        </authorList>
    </citation>
    <scope>NUCLEOTIDE SEQUENCE</scope>
    <source>
        <tissue evidence="1">Shoot tissue taken approximately 20 cm above the soil surface</tissue>
    </source>
</reference>